<protein>
    <submittedName>
        <fullName evidence="2">Uncharacterized protein</fullName>
    </submittedName>
</protein>
<geneLocation type="plasmid" evidence="2 3">
    <name>pPSMK1</name>
</geneLocation>
<dbReference type="KEGG" id="phm:PSMK_p00490"/>
<name>I0IJH3_PHYMF</name>
<organism evidence="2 3">
    <name type="scientific">Phycisphaera mikurensis (strain NBRC 102666 / KCTC 22515 / FYK2301M01)</name>
    <dbReference type="NCBI Taxonomy" id="1142394"/>
    <lineage>
        <taxon>Bacteria</taxon>
        <taxon>Pseudomonadati</taxon>
        <taxon>Planctomycetota</taxon>
        <taxon>Phycisphaerae</taxon>
        <taxon>Phycisphaerales</taxon>
        <taxon>Phycisphaeraceae</taxon>
        <taxon>Phycisphaera</taxon>
    </lineage>
</organism>
<gene>
    <name evidence="2" type="ordered locus">PSMK_p00490</name>
</gene>
<keyword evidence="3" id="KW-1185">Reference proteome</keyword>
<keyword evidence="2" id="KW-0614">Plasmid</keyword>
<reference evidence="2 3" key="1">
    <citation type="submission" date="2012-02" db="EMBL/GenBank/DDBJ databases">
        <title>Complete genome sequence of Phycisphaera mikurensis NBRC 102666.</title>
        <authorList>
            <person name="Ankai A."/>
            <person name="Hosoyama A."/>
            <person name="Terui Y."/>
            <person name="Sekine M."/>
            <person name="Fukai R."/>
            <person name="Kato Y."/>
            <person name="Nakamura S."/>
            <person name="Yamada-Narita S."/>
            <person name="Kawakoshi A."/>
            <person name="Fukunaga Y."/>
            <person name="Yamazaki S."/>
            <person name="Fujita N."/>
        </authorList>
    </citation>
    <scope>NUCLEOTIDE SEQUENCE [LARGE SCALE GENOMIC DNA]</scope>
    <source>
        <strain evidence="3">NBRC 102666 / KCTC 22515 / FYK2301M01</strain>
        <plasmid evidence="2 3">pPSMK1</plasmid>
    </source>
</reference>
<sequence length="76" mass="7769">MKLFLTTALTLGLFALTGCGETPATAPDPLAGEAPAIDLHAEGDGHGHGSDEHDHEGDAHGHGEEAAGDDHSDHEH</sequence>
<evidence type="ECO:0000313" key="3">
    <source>
        <dbReference type="Proteomes" id="UP000007881"/>
    </source>
</evidence>
<evidence type="ECO:0000313" key="2">
    <source>
        <dbReference type="EMBL" id="BAM05411.1"/>
    </source>
</evidence>
<dbReference type="EMBL" id="AP012339">
    <property type="protein sequence ID" value="BAM05411.1"/>
    <property type="molecule type" value="Genomic_DNA"/>
</dbReference>
<accession>I0IJH3</accession>
<feature type="compositionally biased region" description="Basic and acidic residues" evidence="1">
    <location>
        <begin position="39"/>
        <end position="76"/>
    </location>
</feature>
<dbReference type="RefSeq" id="WP_014438614.1">
    <property type="nucleotide sequence ID" value="NC_017081.1"/>
</dbReference>
<evidence type="ECO:0000256" key="1">
    <source>
        <dbReference type="SAM" id="MobiDB-lite"/>
    </source>
</evidence>
<dbReference type="Proteomes" id="UP000007881">
    <property type="component" value="Plasmid pPSMK1"/>
</dbReference>
<feature type="region of interest" description="Disordered" evidence="1">
    <location>
        <begin position="19"/>
        <end position="76"/>
    </location>
</feature>
<dbReference type="PROSITE" id="PS51257">
    <property type="entry name" value="PROKAR_LIPOPROTEIN"/>
    <property type="match status" value="1"/>
</dbReference>
<dbReference type="HOGENOM" id="CLU_2651298_0_0_0"/>
<proteinExistence type="predicted"/>
<dbReference type="AlphaFoldDB" id="I0IJH3"/>